<dbReference type="EMBL" id="AZBU02000005">
    <property type="protein sequence ID" value="TKR77598.1"/>
    <property type="molecule type" value="Genomic_DNA"/>
</dbReference>
<evidence type="ECO:0000313" key="3">
    <source>
        <dbReference type="EMBL" id="TKR77598.1"/>
    </source>
</evidence>
<evidence type="ECO:0008006" key="5">
    <source>
        <dbReference type="Google" id="ProtNLM"/>
    </source>
</evidence>
<feature type="compositionally biased region" description="Gly residues" evidence="2">
    <location>
        <begin position="222"/>
        <end position="237"/>
    </location>
</feature>
<dbReference type="PANTHER" id="PTHR31353">
    <property type="entry name" value="FAM98"/>
    <property type="match status" value="1"/>
</dbReference>
<sequence length="293" mass="32271">MFSDPFRPWRGEMAAPSTSEMSNGQLLFTALTHLEVLTDQISPDNVLDLLAAAVDEMPSEAKGASLYTATLDNKQWEAVNKMNRDLSKEYALRSELLLKRLDVTVDSFMWSEKGAHLKEDVMKTYAEAKEKIGCGGEVELSDLIAATTVPRFAVPHLLLASLHSVDLLVVDKTSSSTIRTRTQNPLTKFLLKEKPADRGGRTNEVVAPEPEVPSWKRRGDRGGGGQRGGPGGGQGGRGRGDHRRKNFENQVKDQIRQADRRAHGYTEVGGPNVGPFSGRSNDDSRQSKRGRHH</sequence>
<gene>
    <name evidence="3" type="ORF">L596_018534</name>
</gene>
<dbReference type="PANTHER" id="PTHR31353:SF1">
    <property type="entry name" value="PROTEIN FAM98B"/>
    <property type="match status" value="1"/>
</dbReference>
<dbReference type="AlphaFoldDB" id="A0A4U5N577"/>
<organism evidence="3 4">
    <name type="scientific">Steinernema carpocapsae</name>
    <name type="common">Entomopathogenic nematode</name>
    <dbReference type="NCBI Taxonomy" id="34508"/>
    <lineage>
        <taxon>Eukaryota</taxon>
        <taxon>Metazoa</taxon>
        <taxon>Ecdysozoa</taxon>
        <taxon>Nematoda</taxon>
        <taxon>Chromadorea</taxon>
        <taxon>Rhabditida</taxon>
        <taxon>Tylenchina</taxon>
        <taxon>Panagrolaimomorpha</taxon>
        <taxon>Strongyloidoidea</taxon>
        <taxon>Steinernematidae</taxon>
        <taxon>Steinernema</taxon>
    </lineage>
</organism>
<feature type="compositionally biased region" description="Basic and acidic residues" evidence="2">
    <location>
        <begin position="190"/>
        <end position="201"/>
    </location>
</feature>
<dbReference type="Proteomes" id="UP000298663">
    <property type="component" value="Unassembled WGS sequence"/>
</dbReference>
<feature type="compositionally biased region" description="Basic and acidic residues" evidence="2">
    <location>
        <begin position="246"/>
        <end position="264"/>
    </location>
</feature>
<dbReference type="OrthoDB" id="512356at2759"/>
<reference evidence="3 4" key="2">
    <citation type="journal article" date="2019" name="G3 (Bethesda)">
        <title>Hybrid Assembly of the Genome of the Entomopathogenic Nematode Steinernema carpocapsae Identifies the X-Chromosome.</title>
        <authorList>
            <person name="Serra L."/>
            <person name="Macchietto M."/>
            <person name="Macias-Munoz A."/>
            <person name="McGill C.J."/>
            <person name="Rodriguez I.M."/>
            <person name="Rodriguez B."/>
            <person name="Murad R."/>
            <person name="Mortazavi A."/>
        </authorList>
    </citation>
    <scope>NUCLEOTIDE SEQUENCE [LARGE SCALE GENOMIC DNA]</scope>
    <source>
        <strain evidence="3 4">ALL</strain>
    </source>
</reference>
<dbReference type="GO" id="GO:0072669">
    <property type="term" value="C:tRNA-splicing ligase complex"/>
    <property type="evidence" value="ECO:0007669"/>
    <property type="project" value="TreeGrafter"/>
</dbReference>
<proteinExistence type="inferred from homology"/>
<evidence type="ECO:0000256" key="1">
    <source>
        <dbReference type="ARBA" id="ARBA00007218"/>
    </source>
</evidence>
<dbReference type="Pfam" id="PF10239">
    <property type="entry name" value="DUF2465"/>
    <property type="match status" value="1"/>
</dbReference>
<evidence type="ECO:0000313" key="4">
    <source>
        <dbReference type="Proteomes" id="UP000298663"/>
    </source>
</evidence>
<name>A0A4U5N577_STECR</name>
<keyword evidence="4" id="KW-1185">Reference proteome</keyword>
<protein>
    <recommendedName>
        <fullName evidence="5">Protein FAM98A</fullName>
    </recommendedName>
</protein>
<comment type="caution">
    <text evidence="3">The sequence shown here is derived from an EMBL/GenBank/DDBJ whole genome shotgun (WGS) entry which is preliminary data.</text>
</comment>
<feature type="region of interest" description="Disordered" evidence="2">
    <location>
        <begin position="190"/>
        <end position="293"/>
    </location>
</feature>
<dbReference type="InterPro" id="IPR018797">
    <property type="entry name" value="FAM98"/>
</dbReference>
<comment type="similarity">
    <text evidence="1">Belongs to the FAM98 family.</text>
</comment>
<accession>A0A4U5N577</accession>
<reference evidence="3 4" key="1">
    <citation type="journal article" date="2015" name="Genome Biol.">
        <title>Comparative genomics of Steinernema reveals deeply conserved gene regulatory networks.</title>
        <authorList>
            <person name="Dillman A.R."/>
            <person name="Macchietto M."/>
            <person name="Porter C.F."/>
            <person name="Rogers A."/>
            <person name="Williams B."/>
            <person name="Antoshechkin I."/>
            <person name="Lee M.M."/>
            <person name="Goodwin Z."/>
            <person name="Lu X."/>
            <person name="Lewis E.E."/>
            <person name="Goodrich-Blair H."/>
            <person name="Stock S.P."/>
            <person name="Adams B.J."/>
            <person name="Sternberg P.W."/>
            <person name="Mortazavi A."/>
        </authorList>
    </citation>
    <scope>NUCLEOTIDE SEQUENCE [LARGE SCALE GENOMIC DNA]</scope>
    <source>
        <strain evidence="3 4">ALL</strain>
    </source>
</reference>
<evidence type="ECO:0000256" key="2">
    <source>
        <dbReference type="SAM" id="MobiDB-lite"/>
    </source>
</evidence>